<proteinExistence type="predicted"/>
<keyword evidence="1" id="KW-0472">Membrane</keyword>
<dbReference type="AlphaFoldDB" id="A0AAW7ZDJ4"/>
<protein>
    <submittedName>
        <fullName evidence="2">Uncharacterized protein</fullName>
    </submittedName>
</protein>
<keyword evidence="3" id="KW-1185">Reference proteome</keyword>
<dbReference type="EMBL" id="JARPTC010000013">
    <property type="protein sequence ID" value="MDO7787391.1"/>
    <property type="molecule type" value="Genomic_DNA"/>
</dbReference>
<gene>
    <name evidence="2" type="ORF">P6N53_09185</name>
</gene>
<accession>A0AAW7ZDJ4</accession>
<sequence>MSGLGEQKGPEENKQKHRLLTIFPTERIEDYVALSLALVIVIVILVIH</sequence>
<comment type="caution">
    <text evidence="2">The sequence shown here is derived from an EMBL/GenBank/DDBJ whole genome shotgun (WGS) entry which is preliminary data.</text>
</comment>
<organism evidence="2 3">
    <name type="scientific">Desulforamulus aquiferis</name>
    <dbReference type="NCBI Taxonomy" id="1397668"/>
    <lineage>
        <taxon>Bacteria</taxon>
        <taxon>Bacillati</taxon>
        <taxon>Bacillota</taxon>
        <taxon>Clostridia</taxon>
        <taxon>Eubacteriales</taxon>
        <taxon>Peptococcaceae</taxon>
        <taxon>Desulforamulus</taxon>
    </lineage>
</organism>
<dbReference type="Proteomes" id="UP001172911">
    <property type="component" value="Unassembled WGS sequence"/>
</dbReference>
<evidence type="ECO:0000313" key="3">
    <source>
        <dbReference type="Proteomes" id="UP001172911"/>
    </source>
</evidence>
<reference evidence="2" key="2">
    <citation type="submission" date="2023-03" db="EMBL/GenBank/DDBJ databases">
        <authorList>
            <person name="Zhang Z."/>
        </authorList>
    </citation>
    <scope>NUCLEOTIDE SEQUENCE</scope>
    <source>
        <strain evidence="2">DSA</strain>
    </source>
</reference>
<feature type="transmembrane region" description="Helical" evidence="1">
    <location>
        <begin position="31"/>
        <end position="47"/>
    </location>
</feature>
<dbReference type="RefSeq" id="WP_304542535.1">
    <property type="nucleotide sequence ID" value="NZ_JARPTC010000013.1"/>
</dbReference>
<evidence type="ECO:0000256" key="1">
    <source>
        <dbReference type="SAM" id="Phobius"/>
    </source>
</evidence>
<reference evidence="2" key="1">
    <citation type="journal article" date="2023" name="J. Hazard. Mater.">
        <title>Anaerobic biodegradation of pyrene and benzo[a]pyrene by a new sulfate-reducing Desulforamulus aquiferis strain DSA.</title>
        <authorList>
            <person name="Zhang Z."/>
            <person name="Sun J."/>
            <person name="Gong X."/>
            <person name="Wang C."/>
            <person name="Wang H."/>
        </authorList>
    </citation>
    <scope>NUCLEOTIDE SEQUENCE</scope>
    <source>
        <strain evidence="2">DSA</strain>
    </source>
</reference>
<evidence type="ECO:0000313" key="2">
    <source>
        <dbReference type="EMBL" id="MDO7787391.1"/>
    </source>
</evidence>
<keyword evidence="1" id="KW-0812">Transmembrane</keyword>
<keyword evidence="1" id="KW-1133">Transmembrane helix</keyword>
<name>A0AAW7ZDJ4_9FIRM</name>